<evidence type="ECO:0000313" key="1">
    <source>
        <dbReference type="EMBL" id="SPE18319.1"/>
    </source>
</evidence>
<accession>A0A2N9L504</accession>
<protein>
    <submittedName>
        <fullName evidence="1">Uncharacterized protein</fullName>
    </submittedName>
</protein>
<dbReference type="Proteomes" id="UP000239735">
    <property type="component" value="Unassembled WGS sequence"/>
</dbReference>
<gene>
    <name evidence="1" type="ORF">SBA5_150053</name>
</gene>
<evidence type="ECO:0000313" key="2">
    <source>
        <dbReference type="Proteomes" id="UP000239735"/>
    </source>
</evidence>
<dbReference type="EMBL" id="OKRB01000057">
    <property type="protein sequence ID" value="SPE18319.1"/>
    <property type="molecule type" value="Genomic_DNA"/>
</dbReference>
<dbReference type="AlphaFoldDB" id="A0A2N9L504"/>
<name>A0A2N9L504_9BACT</name>
<reference evidence="2" key="1">
    <citation type="submission" date="2018-02" db="EMBL/GenBank/DDBJ databases">
        <authorList>
            <person name="Hausmann B."/>
        </authorList>
    </citation>
    <scope>NUCLEOTIDE SEQUENCE [LARGE SCALE GENOMIC DNA]</scope>
    <source>
        <strain evidence="2">Peat soil MAG SbA5</strain>
    </source>
</reference>
<organism evidence="1 2">
    <name type="scientific">Candidatus Sulfuritelmatomonas gaucii</name>
    <dbReference type="NCBI Taxonomy" id="2043161"/>
    <lineage>
        <taxon>Bacteria</taxon>
        <taxon>Pseudomonadati</taxon>
        <taxon>Acidobacteriota</taxon>
        <taxon>Terriglobia</taxon>
        <taxon>Terriglobales</taxon>
        <taxon>Acidobacteriaceae</taxon>
        <taxon>Candidatus Sulfuritelmatomonas</taxon>
    </lineage>
</organism>
<sequence>MKGYGFGRTKPNRVSYWGATSVVSNELKKTDGASAPEETNRDYGKHHHHRIKTVARHHSIAAQRAASASA</sequence>
<proteinExistence type="predicted"/>